<protein>
    <submittedName>
        <fullName evidence="8">Transglycosylase-associated protein</fullName>
    </submittedName>
</protein>
<dbReference type="InterPro" id="IPR007341">
    <property type="entry name" value="Transgly_assoc"/>
</dbReference>
<dbReference type="RefSeq" id="WP_008477192.1">
    <property type="nucleotide sequence ID" value="NZ_CAGS01000178.1"/>
</dbReference>
<reference evidence="8 9" key="1">
    <citation type="journal article" date="2012" name="ISME J.">
        <title>Nitrification expanded: discovery, physiology and genomics of a nitrite-oxidizing bacterium from the phylum Chloroflexi.</title>
        <authorList>
            <person name="Sorokin D.Y."/>
            <person name="Lucker S."/>
            <person name="Vejmelkova D."/>
            <person name="Kostrikina N.A."/>
            <person name="Kleerebezem R."/>
            <person name="Rijpstra W.I."/>
            <person name="Damste J.S."/>
            <person name="Le Paslier D."/>
            <person name="Muyzer G."/>
            <person name="Wagner M."/>
            <person name="van Loosdrecht M.C."/>
            <person name="Daims H."/>
        </authorList>
    </citation>
    <scope>NUCLEOTIDE SEQUENCE [LARGE SCALE GENOMIC DNA]</scope>
    <source>
        <strain evidence="9">none</strain>
    </source>
</reference>
<name>I4EG74_9BACT</name>
<dbReference type="GO" id="GO:0005886">
    <property type="term" value="C:plasma membrane"/>
    <property type="evidence" value="ECO:0007669"/>
    <property type="project" value="UniProtKB-SubCell"/>
</dbReference>
<comment type="caution">
    <text evidence="8">The sequence shown here is derived from an EMBL/GenBank/DDBJ whole genome shotgun (WGS) entry which is preliminary data.</text>
</comment>
<keyword evidence="5 7" id="KW-1133">Transmembrane helix</keyword>
<evidence type="ECO:0000313" key="9">
    <source>
        <dbReference type="Proteomes" id="UP000004221"/>
    </source>
</evidence>
<dbReference type="Pfam" id="PF04226">
    <property type="entry name" value="Transgly_assoc"/>
    <property type="match status" value="1"/>
</dbReference>
<gene>
    <name evidence="8" type="ORF">NITHO_2590004</name>
</gene>
<feature type="transmembrane region" description="Helical" evidence="7">
    <location>
        <begin position="51"/>
        <end position="72"/>
    </location>
</feature>
<feature type="transmembrane region" description="Helical" evidence="7">
    <location>
        <begin position="78"/>
        <end position="100"/>
    </location>
</feature>
<evidence type="ECO:0000256" key="4">
    <source>
        <dbReference type="ARBA" id="ARBA00022692"/>
    </source>
</evidence>
<dbReference type="EMBL" id="CAGS01000178">
    <property type="protein sequence ID" value="CCF83686.1"/>
    <property type="molecule type" value="Genomic_DNA"/>
</dbReference>
<comment type="subcellular location">
    <subcellularLocation>
        <location evidence="1">Cell membrane</location>
        <topology evidence="1">Multi-pass membrane protein</topology>
    </subcellularLocation>
</comment>
<evidence type="ECO:0000256" key="5">
    <source>
        <dbReference type="ARBA" id="ARBA00022989"/>
    </source>
</evidence>
<evidence type="ECO:0000256" key="7">
    <source>
        <dbReference type="SAM" id="Phobius"/>
    </source>
</evidence>
<sequence>MTVIGILVLLFLAFVVASWLTFHFVGLALMLFVAGLVGWLADRIVPGSIPYGWLGAIVAGLAGAWIGGWFLGSIGPNLFGIALIPALVGAVILAIIVNLIGKMGFGGRV</sequence>
<keyword evidence="3" id="KW-1003">Cell membrane</keyword>
<proteinExistence type="inferred from homology"/>
<feature type="transmembrane region" description="Helical" evidence="7">
    <location>
        <begin position="6"/>
        <end position="39"/>
    </location>
</feature>
<organism evidence="8 9">
    <name type="scientific">Nitrolancea hollandica Lb</name>
    <dbReference type="NCBI Taxonomy" id="1129897"/>
    <lineage>
        <taxon>Bacteria</taxon>
        <taxon>Pseudomonadati</taxon>
        <taxon>Thermomicrobiota</taxon>
        <taxon>Thermomicrobia</taxon>
        <taxon>Sphaerobacterales</taxon>
        <taxon>Sphaerobacterineae</taxon>
        <taxon>Sphaerobacteraceae</taxon>
        <taxon>Nitrolancea</taxon>
    </lineage>
</organism>
<dbReference type="OrthoDB" id="9811343at2"/>
<accession>I4EG74</accession>
<evidence type="ECO:0000256" key="1">
    <source>
        <dbReference type="ARBA" id="ARBA00004651"/>
    </source>
</evidence>
<dbReference type="AlphaFoldDB" id="I4EG74"/>
<keyword evidence="4 7" id="KW-0812">Transmembrane</keyword>
<comment type="similarity">
    <text evidence="2">Belongs to the UPF0410 family.</text>
</comment>
<evidence type="ECO:0000313" key="8">
    <source>
        <dbReference type="EMBL" id="CCF83686.1"/>
    </source>
</evidence>
<dbReference type="Proteomes" id="UP000004221">
    <property type="component" value="Unassembled WGS sequence"/>
</dbReference>
<evidence type="ECO:0000256" key="2">
    <source>
        <dbReference type="ARBA" id="ARBA00011006"/>
    </source>
</evidence>
<keyword evidence="6 7" id="KW-0472">Membrane</keyword>
<evidence type="ECO:0000256" key="3">
    <source>
        <dbReference type="ARBA" id="ARBA00022475"/>
    </source>
</evidence>
<keyword evidence="9" id="KW-1185">Reference proteome</keyword>
<evidence type="ECO:0000256" key="6">
    <source>
        <dbReference type="ARBA" id="ARBA00023136"/>
    </source>
</evidence>